<gene>
    <name evidence="1" type="ORF">WJX74_000462</name>
</gene>
<sequence length="83" mass="8575">MIGQTHGLCLLVARKPKRPGSAQGPAAVSASAFHQAAFTDTLADLSVDTFGLEQQEAFKTLHEGAYVAGCDRASAALLASCRA</sequence>
<protein>
    <submittedName>
        <fullName evidence="1">Uncharacterized protein</fullName>
    </submittedName>
</protein>
<accession>A0AAW1Q9N0</accession>
<dbReference type="EMBL" id="JALJOS010000052">
    <property type="protein sequence ID" value="KAK9818920.1"/>
    <property type="molecule type" value="Genomic_DNA"/>
</dbReference>
<dbReference type="AlphaFoldDB" id="A0AAW1Q9N0"/>
<organism evidence="1 2">
    <name type="scientific">Apatococcus lobatus</name>
    <dbReference type="NCBI Taxonomy" id="904363"/>
    <lineage>
        <taxon>Eukaryota</taxon>
        <taxon>Viridiplantae</taxon>
        <taxon>Chlorophyta</taxon>
        <taxon>core chlorophytes</taxon>
        <taxon>Trebouxiophyceae</taxon>
        <taxon>Chlorellales</taxon>
        <taxon>Chlorellaceae</taxon>
        <taxon>Apatococcus</taxon>
    </lineage>
</organism>
<evidence type="ECO:0000313" key="2">
    <source>
        <dbReference type="Proteomes" id="UP001438707"/>
    </source>
</evidence>
<dbReference type="Proteomes" id="UP001438707">
    <property type="component" value="Unassembled WGS sequence"/>
</dbReference>
<comment type="caution">
    <text evidence="1">The sequence shown here is derived from an EMBL/GenBank/DDBJ whole genome shotgun (WGS) entry which is preliminary data.</text>
</comment>
<proteinExistence type="predicted"/>
<reference evidence="1 2" key="1">
    <citation type="journal article" date="2024" name="Nat. Commun.">
        <title>Phylogenomics reveals the evolutionary origins of lichenization in chlorophyte algae.</title>
        <authorList>
            <person name="Puginier C."/>
            <person name="Libourel C."/>
            <person name="Otte J."/>
            <person name="Skaloud P."/>
            <person name="Haon M."/>
            <person name="Grisel S."/>
            <person name="Petersen M."/>
            <person name="Berrin J.G."/>
            <person name="Delaux P.M."/>
            <person name="Dal Grande F."/>
            <person name="Keller J."/>
        </authorList>
    </citation>
    <scope>NUCLEOTIDE SEQUENCE [LARGE SCALE GENOMIC DNA]</scope>
    <source>
        <strain evidence="1 2">SAG 2145</strain>
    </source>
</reference>
<keyword evidence="2" id="KW-1185">Reference proteome</keyword>
<evidence type="ECO:0000313" key="1">
    <source>
        <dbReference type="EMBL" id="KAK9818920.1"/>
    </source>
</evidence>
<name>A0AAW1Q9N0_9CHLO</name>